<dbReference type="InterPro" id="IPR036985">
    <property type="entry name" value="Transglutaminase-like_sf"/>
</dbReference>
<dbReference type="PANTHER" id="PTHR11590">
    <property type="entry name" value="PROTEIN-GLUTAMINE GAMMA-GLUTAMYLTRANSFERASE"/>
    <property type="match status" value="1"/>
</dbReference>
<dbReference type="SUPFAM" id="SSF49309">
    <property type="entry name" value="Transglutaminase, two C-terminal domains"/>
    <property type="match status" value="2"/>
</dbReference>
<dbReference type="GO" id="GO:0016020">
    <property type="term" value="C:membrane"/>
    <property type="evidence" value="ECO:0007669"/>
    <property type="project" value="UniProtKB-SubCell"/>
</dbReference>
<keyword evidence="10" id="KW-0449">Lipoprotein</keyword>
<feature type="region of interest" description="Disordered" evidence="22">
    <location>
        <begin position="132"/>
        <end position="151"/>
    </location>
</feature>
<keyword evidence="4" id="KW-0808">Transferase</keyword>
<dbReference type="FunFam" id="2.60.40.10:FF:000090">
    <property type="entry name" value="Protein-glutamine gamma-glutamyltransferase 2"/>
    <property type="match status" value="1"/>
</dbReference>
<feature type="domain" description="Transglutaminase-like" evidence="23">
    <location>
        <begin position="417"/>
        <end position="510"/>
    </location>
</feature>
<feature type="active site" evidence="20">
    <location>
        <position position="425"/>
    </location>
</feature>
<gene>
    <name evidence="24" type="ORF">AMELA_G00199760</name>
</gene>
<evidence type="ECO:0000256" key="19">
    <source>
        <dbReference type="ARBA" id="ARBA00051843"/>
    </source>
</evidence>
<comment type="catalytic activity">
    <reaction evidence="19">
        <text>L-glutaminyl-[protein] + L-lysyl-[protein] = [protein]-L-lysyl-N(6)-5-L-glutamyl-[protein] + NH4(+)</text>
        <dbReference type="Rhea" id="RHEA:54816"/>
        <dbReference type="Rhea" id="RHEA-COMP:9752"/>
        <dbReference type="Rhea" id="RHEA-COMP:10207"/>
        <dbReference type="Rhea" id="RHEA-COMP:14005"/>
        <dbReference type="ChEBI" id="CHEBI:28938"/>
        <dbReference type="ChEBI" id="CHEBI:29969"/>
        <dbReference type="ChEBI" id="CHEBI:30011"/>
        <dbReference type="ChEBI" id="CHEBI:138370"/>
        <dbReference type="EC" id="2.3.2.13"/>
    </reaction>
</comment>
<feature type="binding site" evidence="21">
    <location>
        <position position="596"/>
    </location>
    <ligand>
        <name>Ca(2+)</name>
        <dbReference type="ChEBI" id="CHEBI:29108"/>
    </ligand>
</feature>
<evidence type="ECO:0000256" key="5">
    <source>
        <dbReference type="ARBA" id="ARBA00022723"/>
    </source>
</evidence>
<dbReference type="GO" id="GO:0007399">
    <property type="term" value="P:nervous system development"/>
    <property type="evidence" value="ECO:0007669"/>
    <property type="project" value="UniProtKB-ARBA"/>
</dbReference>
<dbReference type="InterPro" id="IPR013808">
    <property type="entry name" value="Transglutaminase_AS"/>
</dbReference>
<dbReference type="InterPro" id="IPR038765">
    <property type="entry name" value="Papain-like_cys_pep_sf"/>
</dbReference>
<evidence type="ECO:0000256" key="15">
    <source>
        <dbReference type="ARBA" id="ARBA00041651"/>
    </source>
</evidence>
<keyword evidence="5 21" id="KW-0479">Metal-binding</keyword>
<dbReference type="InterPro" id="IPR002931">
    <property type="entry name" value="Transglutaminase-like"/>
</dbReference>
<comment type="similarity">
    <text evidence="2">Belongs to the transglutaminase superfamily. Transglutaminase family.</text>
</comment>
<feature type="binding site" evidence="21">
    <location>
        <position position="549"/>
    </location>
    <ligand>
        <name>Ca(2+)</name>
        <dbReference type="ChEBI" id="CHEBI:29108"/>
    </ligand>
</feature>
<evidence type="ECO:0000256" key="21">
    <source>
        <dbReference type="PIRSR" id="PIRSR000459-2"/>
    </source>
</evidence>
<dbReference type="InterPro" id="IPR023608">
    <property type="entry name" value="Transglutaminase_animal"/>
</dbReference>
<comment type="subunit">
    <text evidence="13">Interacts with PLAAT4.</text>
</comment>
<dbReference type="Pfam" id="PF00927">
    <property type="entry name" value="Transglut_C"/>
    <property type="match status" value="2"/>
</dbReference>
<dbReference type="InterPro" id="IPR013783">
    <property type="entry name" value="Ig-like_fold"/>
</dbReference>
<dbReference type="PANTHER" id="PTHR11590:SF49">
    <property type="entry name" value="PROTEIN-GLUTAMINE GAMMA-GLUTAMYLTRANSFERASE K"/>
    <property type="match status" value="1"/>
</dbReference>
<dbReference type="AlphaFoldDB" id="A0A7J6A6X0"/>
<evidence type="ECO:0000256" key="9">
    <source>
        <dbReference type="ARBA" id="ARBA00023249"/>
    </source>
</evidence>
<comment type="caution">
    <text evidence="24">The sequence shown here is derived from an EMBL/GenBank/DDBJ whole genome shotgun (WGS) entry which is preliminary data.</text>
</comment>
<evidence type="ECO:0000256" key="6">
    <source>
        <dbReference type="ARBA" id="ARBA00022837"/>
    </source>
</evidence>
<evidence type="ECO:0000256" key="16">
    <source>
        <dbReference type="ARBA" id="ARBA00041726"/>
    </source>
</evidence>
<dbReference type="InterPro" id="IPR001102">
    <property type="entry name" value="Transglutaminase_N"/>
</dbReference>
<dbReference type="InterPro" id="IPR050779">
    <property type="entry name" value="Transglutaminase"/>
</dbReference>
<evidence type="ECO:0000256" key="4">
    <source>
        <dbReference type="ARBA" id="ARBA00022679"/>
    </source>
</evidence>
<dbReference type="FunFam" id="2.60.40.10:FF:001143">
    <property type="entry name" value="Protein-glutamine gamma-glutamyltransferase K"/>
    <property type="match status" value="1"/>
</dbReference>
<dbReference type="Pfam" id="PF01841">
    <property type="entry name" value="Transglut_core"/>
    <property type="match status" value="1"/>
</dbReference>
<keyword evidence="8" id="KW-0564">Palmitate</keyword>
<dbReference type="EMBL" id="JAAGNN010000017">
    <property type="protein sequence ID" value="KAF4078493.1"/>
    <property type="molecule type" value="Genomic_DNA"/>
</dbReference>
<evidence type="ECO:0000256" key="11">
    <source>
        <dbReference type="ARBA" id="ARBA00023315"/>
    </source>
</evidence>
<keyword evidence="11" id="KW-0012">Acyltransferase</keyword>
<dbReference type="GO" id="GO:0003810">
    <property type="term" value="F:protein-glutamine gamma-glutamyltransferase activity"/>
    <property type="evidence" value="ECO:0007669"/>
    <property type="project" value="UniProtKB-EC"/>
</dbReference>
<accession>A0A7J6A6X0</accession>
<evidence type="ECO:0000256" key="13">
    <source>
        <dbReference type="ARBA" id="ARBA00038573"/>
    </source>
</evidence>
<evidence type="ECO:0000256" key="20">
    <source>
        <dbReference type="PIRSR" id="PIRSR000459-1"/>
    </source>
</evidence>
<evidence type="ECO:0000256" key="17">
    <source>
        <dbReference type="ARBA" id="ARBA00043229"/>
    </source>
</evidence>
<evidence type="ECO:0000256" key="14">
    <source>
        <dbReference type="ARBA" id="ARBA00040559"/>
    </source>
</evidence>
<reference evidence="24 25" key="1">
    <citation type="submission" date="2020-02" db="EMBL/GenBank/DDBJ databases">
        <title>A chromosome-scale genome assembly of the black bullhead catfish (Ameiurus melas).</title>
        <authorList>
            <person name="Wen M."/>
            <person name="Zham M."/>
            <person name="Cabau C."/>
            <person name="Klopp C."/>
            <person name="Donnadieu C."/>
            <person name="Roques C."/>
            <person name="Bouchez O."/>
            <person name="Lampietro C."/>
            <person name="Jouanno E."/>
            <person name="Herpin A."/>
            <person name="Louis A."/>
            <person name="Berthelot C."/>
            <person name="Parey E."/>
            <person name="Roest-Crollius H."/>
            <person name="Braasch I."/>
            <person name="Postlethwait J."/>
            <person name="Robinson-Rechavi M."/>
            <person name="Echchiki A."/>
            <person name="Begum T."/>
            <person name="Montfort J."/>
            <person name="Schartl M."/>
            <person name="Bobe J."/>
            <person name="Guiguen Y."/>
        </authorList>
    </citation>
    <scope>NUCLEOTIDE SEQUENCE [LARGE SCALE GENOMIC DNA]</scope>
    <source>
        <strain evidence="24">M_S1</strain>
        <tissue evidence="24">Blood</tissue>
    </source>
</reference>
<dbReference type="EC" id="2.3.2.13" evidence="12"/>
<evidence type="ECO:0000256" key="18">
    <source>
        <dbReference type="ARBA" id="ARBA00045815"/>
    </source>
</evidence>
<sequence>MLPGIGSRFPLERSEQLKMDGWMKTILEACVSERRRKAGSTRLLFSPVRNTQNTVRHKNCRTTVSMPGETMRNRVGRWPDVTLYDQESMNADLVPEKNTEKEEGKCQRWFRKICPCCCRQARKEPEDIGIELNVEKEEDGKKPPEETPETNENLLSVHSIDLIKSKKSENRVNHHTEHYHSDNLIVRRGQTFQMWVELSRPFEPKTDKLHLELNLGPNPVVSKGTLVIVPLVDELQDNCWEAKIVEKKGSKIKLLVNSMPTAPIGQYKLTVVTQTPNGNSTSVYKPENDIYMLFNPWCEGDLVYLDDEEEIKEYVLNDVGRIYYGTESQIGERTWNFGQFDDGVLAVCLFILEKSKTPASGWGNPVNISRLVSAMVNSPDDQGVLEGNWSGNYADGTSPTAWSGSVDILKQYHKSGGVPVKYGQCWVFSGVTTTVLRCLGIPTRSVTNFNSAHDTDVSLTNDVYLDENMEPIFELNGDSVWNFHVWNEAWMARPDLPAGMGGWQVVDATPQETSQGSFCCGPASVTAIRDGQVYLKYDAPFVFAEVNSDKLYWQRNTDGTFSQIYCEKNAVGHCISTKAVGSNMREDITLQYKHPEGSEEERIAVETATRYGSKPNIYPSAVVMDVTLEVTMEGEGPRMGEDAQLSINLKNNSSDNRNTILHSHVVVMYYTGVQKALIKKDDIVVELKPNEIQTLEWTLPYDLYKNELVDQAALMLTLSGRVSETNQVLATQFNFRLRTPDIIITPVGDAVVGKELAAKLTFKNPLPQVLKKVKFRMEGLGLQKVREISYGDVGSLATVTLTEKFIPTLPGQRKLLAALDCQQLTQVHGVADILVKEK</sequence>
<evidence type="ECO:0000256" key="3">
    <source>
        <dbReference type="ARBA" id="ARBA00022553"/>
    </source>
</evidence>
<dbReference type="Gene3D" id="2.60.40.10">
    <property type="entry name" value="Immunoglobulins"/>
    <property type="match status" value="3"/>
</dbReference>
<dbReference type="SMART" id="SM00460">
    <property type="entry name" value="TGc"/>
    <property type="match status" value="1"/>
</dbReference>
<evidence type="ECO:0000256" key="2">
    <source>
        <dbReference type="ARBA" id="ARBA00005968"/>
    </source>
</evidence>
<organism evidence="24 25">
    <name type="scientific">Ameiurus melas</name>
    <name type="common">Black bullhead</name>
    <name type="synonym">Silurus melas</name>
    <dbReference type="NCBI Taxonomy" id="219545"/>
    <lineage>
        <taxon>Eukaryota</taxon>
        <taxon>Metazoa</taxon>
        <taxon>Chordata</taxon>
        <taxon>Craniata</taxon>
        <taxon>Vertebrata</taxon>
        <taxon>Euteleostomi</taxon>
        <taxon>Actinopterygii</taxon>
        <taxon>Neopterygii</taxon>
        <taxon>Teleostei</taxon>
        <taxon>Ostariophysi</taxon>
        <taxon>Siluriformes</taxon>
        <taxon>Ictaluridae</taxon>
        <taxon>Ameiurus</taxon>
    </lineage>
</organism>
<evidence type="ECO:0000256" key="10">
    <source>
        <dbReference type="ARBA" id="ARBA00023288"/>
    </source>
</evidence>
<dbReference type="GO" id="GO:0046872">
    <property type="term" value="F:metal ion binding"/>
    <property type="evidence" value="ECO:0007669"/>
    <property type="project" value="UniProtKB-KW"/>
</dbReference>
<feature type="active site" evidence="20">
    <location>
        <position position="484"/>
    </location>
</feature>
<protein>
    <recommendedName>
        <fullName evidence="14">Protein-glutamine gamma-glutamyltransferase K</fullName>
        <ecNumber evidence="12">2.3.2.13</ecNumber>
    </recommendedName>
    <alternativeName>
        <fullName evidence="17">Epidermal TGase</fullName>
    </alternativeName>
    <alternativeName>
        <fullName evidence="16">Transglutaminase K</fullName>
    </alternativeName>
    <alternativeName>
        <fullName evidence="15">Transglutaminase-1</fullName>
    </alternativeName>
</protein>
<feature type="binding site" evidence="21">
    <location>
        <position position="547"/>
    </location>
    <ligand>
        <name>Ca(2+)</name>
        <dbReference type="ChEBI" id="CHEBI:29108"/>
    </ligand>
</feature>
<keyword evidence="9" id="KW-0417">Keratinization</keyword>
<dbReference type="PIRSF" id="PIRSF000459">
    <property type="entry name" value="TGM_EBP42"/>
    <property type="match status" value="1"/>
</dbReference>
<dbReference type="InterPro" id="IPR036238">
    <property type="entry name" value="Transglutaminase_C_sf"/>
</dbReference>
<evidence type="ECO:0000313" key="24">
    <source>
        <dbReference type="EMBL" id="KAF4078493.1"/>
    </source>
</evidence>
<keyword evidence="7" id="KW-0472">Membrane</keyword>
<comment type="cofactor">
    <cofactor evidence="21">
        <name>Ca(2+)</name>
        <dbReference type="ChEBI" id="CHEBI:29108"/>
    </cofactor>
    <text evidence="21">Binds 1 Ca(2+) ion per subunit.</text>
</comment>
<comment type="function">
    <text evidence="18">Catalyzes the cross-linking of proteins and the conjugation of polyamines to proteins. Responsible for cross-linking epidermal proteins during formation of the stratum corneum. Involved in cell proliferation.</text>
</comment>
<evidence type="ECO:0000256" key="1">
    <source>
        <dbReference type="ARBA" id="ARBA00004635"/>
    </source>
</evidence>
<dbReference type="PROSITE" id="PS00547">
    <property type="entry name" value="TRANSGLUTAMINASES"/>
    <property type="match status" value="1"/>
</dbReference>
<name>A0A7J6A6X0_AMEME</name>
<feature type="binding site" evidence="21">
    <location>
        <position position="601"/>
    </location>
    <ligand>
        <name>Ca(2+)</name>
        <dbReference type="ChEBI" id="CHEBI:29108"/>
    </ligand>
</feature>
<dbReference type="Proteomes" id="UP000593565">
    <property type="component" value="Unassembled WGS sequence"/>
</dbReference>
<evidence type="ECO:0000259" key="23">
    <source>
        <dbReference type="SMART" id="SM00460"/>
    </source>
</evidence>
<evidence type="ECO:0000256" key="7">
    <source>
        <dbReference type="ARBA" id="ARBA00023136"/>
    </source>
</evidence>
<evidence type="ECO:0000256" key="22">
    <source>
        <dbReference type="SAM" id="MobiDB-lite"/>
    </source>
</evidence>
<dbReference type="SUPFAM" id="SSF54001">
    <property type="entry name" value="Cysteine proteinases"/>
    <property type="match status" value="1"/>
</dbReference>
<dbReference type="Pfam" id="PF00868">
    <property type="entry name" value="Transglut_N"/>
    <property type="match status" value="1"/>
</dbReference>
<comment type="subcellular location">
    <subcellularLocation>
        <location evidence="1">Membrane</location>
        <topology evidence="1">Lipid-anchor</topology>
    </subcellularLocation>
</comment>
<proteinExistence type="inferred from homology"/>
<evidence type="ECO:0000256" key="8">
    <source>
        <dbReference type="ARBA" id="ARBA00023139"/>
    </source>
</evidence>
<dbReference type="FunFam" id="2.60.40.10:FF:000171">
    <property type="entry name" value="protein-glutamine gamma-glutamyltransferase 6"/>
    <property type="match status" value="1"/>
</dbReference>
<keyword evidence="25" id="KW-1185">Reference proteome</keyword>
<dbReference type="GO" id="GO:0031424">
    <property type="term" value="P:keratinization"/>
    <property type="evidence" value="ECO:0007669"/>
    <property type="project" value="UniProtKB-KW"/>
</dbReference>
<evidence type="ECO:0000313" key="25">
    <source>
        <dbReference type="Proteomes" id="UP000593565"/>
    </source>
</evidence>
<dbReference type="InterPro" id="IPR008958">
    <property type="entry name" value="Transglutaminase_C"/>
</dbReference>
<feature type="active site" evidence="20">
    <location>
        <position position="507"/>
    </location>
</feature>
<dbReference type="SUPFAM" id="SSF81296">
    <property type="entry name" value="E set domains"/>
    <property type="match status" value="1"/>
</dbReference>
<dbReference type="FunFam" id="3.90.260.10:FF:000001">
    <property type="entry name" value="Protein-glutamine gamma-glutamyltransferase 2"/>
    <property type="match status" value="1"/>
</dbReference>
<feature type="compositionally biased region" description="Basic and acidic residues" evidence="22">
    <location>
        <begin position="133"/>
        <end position="145"/>
    </location>
</feature>
<dbReference type="Gene3D" id="3.90.260.10">
    <property type="entry name" value="Transglutaminase-like"/>
    <property type="match status" value="1"/>
</dbReference>
<keyword evidence="3" id="KW-0597">Phosphoprotein</keyword>
<keyword evidence="6 21" id="KW-0106">Calcium</keyword>
<evidence type="ECO:0000256" key="12">
    <source>
        <dbReference type="ARBA" id="ARBA00024222"/>
    </source>
</evidence>
<dbReference type="InterPro" id="IPR014756">
    <property type="entry name" value="Ig_E-set"/>
</dbReference>